<evidence type="ECO:0000256" key="1">
    <source>
        <dbReference type="ARBA" id="ARBA00004496"/>
    </source>
</evidence>
<evidence type="ECO:0000256" key="3">
    <source>
        <dbReference type="ARBA" id="ARBA00022737"/>
    </source>
</evidence>
<keyword evidence="3" id="KW-0677">Repeat</keyword>
<dbReference type="PROSITE" id="PS50005">
    <property type="entry name" value="TPR"/>
    <property type="match status" value="5"/>
</dbReference>
<dbReference type="SUPFAM" id="SSF52467">
    <property type="entry name" value="DHS-like NAD/FAD-binding domain"/>
    <property type="match status" value="1"/>
</dbReference>
<evidence type="ECO:0000256" key="2">
    <source>
        <dbReference type="ARBA" id="ARBA00022490"/>
    </source>
</evidence>
<evidence type="ECO:0000256" key="5">
    <source>
        <dbReference type="PROSITE-ProRule" id="PRU00339"/>
    </source>
</evidence>
<feature type="repeat" description="TPR" evidence="5">
    <location>
        <begin position="727"/>
        <end position="760"/>
    </location>
</feature>
<dbReference type="Pfam" id="PF13424">
    <property type="entry name" value="TPR_12"/>
    <property type="match status" value="4"/>
</dbReference>
<organism evidence="6 7">
    <name type="scientific">Candidatus Lokiarchaeum ossiferum</name>
    <dbReference type="NCBI Taxonomy" id="2951803"/>
    <lineage>
        <taxon>Archaea</taxon>
        <taxon>Promethearchaeati</taxon>
        <taxon>Promethearchaeota</taxon>
        <taxon>Promethearchaeia</taxon>
        <taxon>Promethearchaeales</taxon>
        <taxon>Promethearchaeaceae</taxon>
        <taxon>Candidatus Lokiarchaeum</taxon>
    </lineage>
</organism>
<gene>
    <name evidence="6" type="ORF">NEF87_004918</name>
</gene>
<accession>A0ABY6HZ03</accession>
<dbReference type="PROSITE" id="PS50293">
    <property type="entry name" value="TPR_REGION"/>
    <property type="match status" value="1"/>
</dbReference>
<comment type="subcellular location">
    <subcellularLocation>
        <location evidence="1">Cytoplasm</location>
    </subcellularLocation>
</comment>
<dbReference type="PANTHER" id="PTHR46630">
    <property type="entry name" value="TETRATRICOPEPTIDE REPEAT PROTEIN 29"/>
    <property type="match status" value="1"/>
</dbReference>
<dbReference type="InterPro" id="IPR051476">
    <property type="entry name" value="Bac_ResReg_Asp_Phosphatase"/>
</dbReference>
<dbReference type="InterPro" id="IPR019734">
    <property type="entry name" value="TPR_rpt"/>
</dbReference>
<keyword evidence="4 5" id="KW-0802">TPR repeat</keyword>
<sequence length="827" mass="95636">MLKNKFHELIKNKPLTFLAGAGCSVDNPSNLPAGSTMIRKIIRFTCALEETNKLLSLKDLRFEQLMDILREQLDPELHIIDYFSLNKSPNLQHFFLAQMIKLGHIVMTTNFDCLIEQALLESDIPKEKCRAIITRKDFKRYSNPSLLFQQGFFGVYKIHGSALNQFTKKSTRESLVATIQAFGQNKEERSVFQVEKFKKEFFTHVDDNRTLVVMGYSGYDDFDIVPTLKLLKDFNAIIWIEYQKHDNGQEIIENIQDIVPSPEDKIGKILYEIKQIGEIKEIYRIRANTSRLITEFFENKKKPRVKQYEIQNLDEWMESELPKPKKFKNYSIPFDIYNKLLFQEDALRCGEKILEIANKSQNLELKATTFNNVGLIFLNQGKYDEALKYFTNSLNFCNKLSSHKGKAARLNNIGLVYKMCGNIDKALEYYKDAFEIDIKIGDIKGKSNRLNNIGQILEIQGEIDEAISHYRKSLEIDNEMGDLHQKSIKLNNIGELLFKCGKWDEALEYNHEAFEIAEKLADLRGVARYLNNKANILLNKGILEDSFQYYQKSLNIAEKIGDIRLKSKILMNLGDYSEKKGNYVISEKYYKKSLDVVDKLKDPHLTASILIKMGELLKNRGIFDKSLAIFKEAWNKIEKSINIELKFSLLYQIGDVLHYQKELDMALQYFQNSLKFSNKMKNRSHSASVYNNIGLIYYKKKKDSDSLKYYNKALKISKEIGNIRLQSSVLNNFGTFYSAKGNYKEAFIHFQQALLIDEKLDQPKSKAELLNNMGIVLFRLGKKVESLVNLKNALDTLNNGNLENIGLANTIKKNINNILKNNQPFSN</sequence>
<protein>
    <submittedName>
        <fullName evidence="6">Photosystem I assembly protein Ycf3</fullName>
    </submittedName>
</protein>
<evidence type="ECO:0000256" key="4">
    <source>
        <dbReference type="ARBA" id="ARBA00022803"/>
    </source>
</evidence>
<evidence type="ECO:0000313" key="7">
    <source>
        <dbReference type="Proteomes" id="UP001208689"/>
    </source>
</evidence>
<reference evidence="6" key="1">
    <citation type="submission" date="2022-09" db="EMBL/GenBank/DDBJ databases">
        <title>Actin cytoskeleton and complex cell architecture in an #Asgard archaeon.</title>
        <authorList>
            <person name="Ponce Toledo R.I."/>
            <person name="Schleper C."/>
            <person name="Rodrigues Oliveira T."/>
            <person name="Wollweber F."/>
            <person name="Xu J."/>
            <person name="Rittmann S."/>
            <person name="Klingl A."/>
            <person name="Pilhofer M."/>
        </authorList>
    </citation>
    <scope>NUCLEOTIDE SEQUENCE</scope>
    <source>
        <strain evidence="6">B-35</strain>
    </source>
</reference>
<dbReference type="SUPFAM" id="SSF48452">
    <property type="entry name" value="TPR-like"/>
    <property type="match status" value="2"/>
</dbReference>
<feature type="repeat" description="TPR" evidence="5">
    <location>
        <begin position="367"/>
        <end position="400"/>
    </location>
</feature>
<dbReference type="Pfam" id="PF13181">
    <property type="entry name" value="TPR_8"/>
    <property type="match status" value="1"/>
</dbReference>
<feature type="repeat" description="TPR" evidence="5">
    <location>
        <begin position="447"/>
        <end position="480"/>
    </location>
</feature>
<dbReference type="Gene3D" id="3.40.50.1220">
    <property type="entry name" value="TPP-binding domain"/>
    <property type="match status" value="1"/>
</dbReference>
<dbReference type="Proteomes" id="UP001208689">
    <property type="component" value="Chromosome"/>
</dbReference>
<dbReference type="PANTHER" id="PTHR46630:SF1">
    <property type="entry name" value="TETRATRICOPEPTIDE REPEAT PROTEIN 29"/>
    <property type="match status" value="1"/>
</dbReference>
<proteinExistence type="predicted"/>
<dbReference type="InterPro" id="IPR011990">
    <property type="entry name" value="TPR-like_helical_dom_sf"/>
</dbReference>
<name>A0ABY6HZ03_9ARCH</name>
<dbReference type="InterPro" id="IPR029035">
    <property type="entry name" value="DHS-like_NAD/FAD-binding_dom"/>
</dbReference>
<evidence type="ECO:0000313" key="6">
    <source>
        <dbReference type="EMBL" id="UYP48633.1"/>
    </source>
</evidence>
<feature type="repeat" description="TPR" evidence="5">
    <location>
        <begin position="407"/>
        <end position="440"/>
    </location>
</feature>
<dbReference type="EMBL" id="CP104013">
    <property type="protein sequence ID" value="UYP48633.1"/>
    <property type="molecule type" value="Genomic_DNA"/>
</dbReference>
<feature type="repeat" description="TPR" evidence="5">
    <location>
        <begin position="687"/>
        <end position="720"/>
    </location>
</feature>
<dbReference type="Pfam" id="PF13289">
    <property type="entry name" value="SIR2_2"/>
    <property type="match status" value="1"/>
</dbReference>
<dbReference type="Gene3D" id="1.25.40.10">
    <property type="entry name" value="Tetratricopeptide repeat domain"/>
    <property type="match status" value="4"/>
</dbReference>
<keyword evidence="2" id="KW-0963">Cytoplasm</keyword>
<keyword evidence="7" id="KW-1185">Reference proteome</keyword>
<dbReference type="SMART" id="SM00028">
    <property type="entry name" value="TPR"/>
    <property type="match status" value="11"/>
</dbReference>